<accession>A0A146L2T1</accession>
<evidence type="ECO:0008006" key="3">
    <source>
        <dbReference type="Google" id="ProtNLM"/>
    </source>
</evidence>
<evidence type="ECO:0000313" key="2">
    <source>
        <dbReference type="EMBL" id="JAQ01502.1"/>
    </source>
</evidence>
<dbReference type="AlphaFoldDB" id="A0A146L2T1"/>
<dbReference type="EMBL" id="GDHC01017127">
    <property type="protein sequence ID" value="JAQ01502.1"/>
    <property type="molecule type" value="Transcribed_RNA"/>
</dbReference>
<organism evidence="2">
    <name type="scientific">Lygus hesperus</name>
    <name type="common">Western plant bug</name>
    <dbReference type="NCBI Taxonomy" id="30085"/>
    <lineage>
        <taxon>Eukaryota</taxon>
        <taxon>Metazoa</taxon>
        <taxon>Ecdysozoa</taxon>
        <taxon>Arthropoda</taxon>
        <taxon>Hexapoda</taxon>
        <taxon>Insecta</taxon>
        <taxon>Pterygota</taxon>
        <taxon>Neoptera</taxon>
        <taxon>Paraneoptera</taxon>
        <taxon>Hemiptera</taxon>
        <taxon>Heteroptera</taxon>
        <taxon>Panheteroptera</taxon>
        <taxon>Cimicomorpha</taxon>
        <taxon>Miridae</taxon>
        <taxon>Mirini</taxon>
        <taxon>Lygus</taxon>
    </lineage>
</organism>
<proteinExistence type="predicted"/>
<name>A0A146L2T1_LYGHE</name>
<protein>
    <recommendedName>
        <fullName evidence="3">Secreted protein</fullName>
    </recommendedName>
</protein>
<gene>
    <name evidence="2" type="ORF">g.12844</name>
</gene>
<keyword evidence="1" id="KW-0732">Signal</keyword>
<evidence type="ECO:0000256" key="1">
    <source>
        <dbReference type="SAM" id="SignalP"/>
    </source>
</evidence>
<reference evidence="2" key="1">
    <citation type="journal article" date="2016" name="Gigascience">
        <title>De novo construction of an expanded transcriptome assembly for the western tarnished plant bug, Lygus hesperus.</title>
        <authorList>
            <person name="Tassone E.E."/>
            <person name="Geib S.M."/>
            <person name="Hall B."/>
            <person name="Fabrick J.A."/>
            <person name="Brent C.S."/>
            <person name="Hull J.J."/>
        </authorList>
    </citation>
    <scope>NUCLEOTIDE SEQUENCE</scope>
</reference>
<feature type="signal peptide" evidence="1">
    <location>
        <begin position="1"/>
        <end position="24"/>
    </location>
</feature>
<feature type="chain" id="PRO_5007526939" description="Secreted protein" evidence="1">
    <location>
        <begin position="25"/>
        <end position="104"/>
    </location>
</feature>
<sequence>MPPRSSILRCWLLCASTTFRTASSVSTCAPLSLYQRLRQCAAVHSVLATIPHPPHLLFHSPLRLGSPLSILCAALLTPVVSTTPSAPPRTCTYKLYHCPSNYLR</sequence>